<dbReference type="SUPFAM" id="SSF52047">
    <property type="entry name" value="RNI-like"/>
    <property type="match status" value="1"/>
</dbReference>
<evidence type="ECO:0008006" key="3">
    <source>
        <dbReference type="Google" id="ProtNLM"/>
    </source>
</evidence>
<gene>
    <name evidence="1" type="ORF">HYPSUDRAFT_204658</name>
</gene>
<organism evidence="1 2">
    <name type="scientific">Hypholoma sublateritium (strain FD-334 SS-4)</name>
    <dbReference type="NCBI Taxonomy" id="945553"/>
    <lineage>
        <taxon>Eukaryota</taxon>
        <taxon>Fungi</taxon>
        <taxon>Dikarya</taxon>
        <taxon>Basidiomycota</taxon>
        <taxon>Agaricomycotina</taxon>
        <taxon>Agaricomycetes</taxon>
        <taxon>Agaricomycetidae</taxon>
        <taxon>Agaricales</taxon>
        <taxon>Agaricineae</taxon>
        <taxon>Strophariaceae</taxon>
        <taxon>Hypholoma</taxon>
    </lineage>
</organism>
<protein>
    <recommendedName>
        <fullName evidence="3">F-box domain-containing protein</fullName>
    </recommendedName>
</protein>
<accession>A0A0D2KY37</accession>
<evidence type="ECO:0000313" key="2">
    <source>
        <dbReference type="Proteomes" id="UP000054270"/>
    </source>
</evidence>
<dbReference type="Proteomes" id="UP000054270">
    <property type="component" value="Unassembled WGS sequence"/>
</dbReference>
<keyword evidence="2" id="KW-1185">Reference proteome</keyword>
<name>A0A0D2KY37_HYPSF</name>
<sequence>MTSLRINQLIIFLRVNPRLATYISEITTSTQQFVPHQGLDHRLAFLLFRIKQISPHSSLDLEVRPHDTDLVPFDTTSTRFVAPPAQMACLSLVTSLKLVFVGEFPSILLFYLTNVTCLKLKIMDFHPALDTFESPRLVQLATSLCRSITTLSIKNSEENGNQKFPGILIASCHSLERLVLDAVTFTDDMVLSASPRPKITFLELADFRYDMVKTLVDFLVDLSEIYELVDFTEPQDREEFTSKEYNDIVEALRYLLNASKGSLVNLRLLHCVSASSETKPSIFDLSQIPNLTTLGFTVQCVRAVDHIKAAVYLRNNLLTLSPQTQKVDLYLEFVVLMEHVATDSNGVAHLDFSTLPLIFRQSAWSDIKRLMIKFAERATRQPFSFSMHVRNRDYRYCKYKYMMAPTNEGAIFDQIVRQWTTANLLPNPPMPNLDFYCSTYPGLFSDRIYTEL</sequence>
<reference evidence="2" key="1">
    <citation type="submission" date="2014-04" db="EMBL/GenBank/DDBJ databases">
        <title>Evolutionary Origins and Diversification of the Mycorrhizal Mutualists.</title>
        <authorList>
            <consortium name="DOE Joint Genome Institute"/>
            <consortium name="Mycorrhizal Genomics Consortium"/>
            <person name="Kohler A."/>
            <person name="Kuo A."/>
            <person name="Nagy L.G."/>
            <person name="Floudas D."/>
            <person name="Copeland A."/>
            <person name="Barry K.W."/>
            <person name="Cichocki N."/>
            <person name="Veneault-Fourrey C."/>
            <person name="LaButti K."/>
            <person name="Lindquist E.A."/>
            <person name="Lipzen A."/>
            <person name="Lundell T."/>
            <person name="Morin E."/>
            <person name="Murat C."/>
            <person name="Riley R."/>
            <person name="Ohm R."/>
            <person name="Sun H."/>
            <person name="Tunlid A."/>
            <person name="Henrissat B."/>
            <person name="Grigoriev I.V."/>
            <person name="Hibbett D.S."/>
            <person name="Martin F."/>
        </authorList>
    </citation>
    <scope>NUCLEOTIDE SEQUENCE [LARGE SCALE GENOMIC DNA]</scope>
    <source>
        <strain evidence="2">FD-334 SS-4</strain>
    </source>
</reference>
<proteinExistence type="predicted"/>
<dbReference type="AlphaFoldDB" id="A0A0D2KY37"/>
<dbReference type="EMBL" id="KN817578">
    <property type="protein sequence ID" value="KJA19442.1"/>
    <property type="molecule type" value="Genomic_DNA"/>
</dbReference>
<evidence type="ECO:0000313" key="1">
    <source>
        <dbReference type="EMBL" id="KJA19442.1"/>
    </source>
</evidence>